<organism evidence="2 3">
    <name type="scientific">Dryococelus australis</name>
    <dbReference type="NCBI Taxonomy" id="614101"/>
    <lineage>
        <taxon>Eukaryota</taxon>
        <taxon>Metazoa</taxon>
        <taxon>Ecdysozoa</taxon>
        <taxon>Arthropoda</taxon>
        <taxon>Hexapoda</taxon>
        <taxon>Insecta</taxon>
        <taxon>Pterygota</taxon>
        <taxon>Neoptera</taxon>
        <taxon>Polyneoptera</taxon>
        <taxon>Phasmatodea</taxon>
        <taxon>Verophasmatodea</taxon>
        <taxon>Anareolatae</taxon>
        <taxon>Phasmatidae</taxon>
        <taxon>Eurycanthinae</taxon>
        <taxon>Dryococelus</taxon>
    </lineage>
</organism>
<comment type="caution">
    <text evidence="2">The sequence shown here is derived from an EMBL/GenBank/DDBJ whole genome shotgun (WGS) entry which is preliminary data.</text>
</comment>
<keyword evidence="3" id="KW-1185">Reference proteome</keyword>
<feature type="compositionally biased region" description="Polar residues" evidence="1">
    <location>
        <begin position="98"/>
        <end position="107"/>
    </location>
</feature>
<dbReference type="Proteomes" id="UP001159363">
    <property type="component" value="Chromosome 16"/>
</dbReference>
<name>A0ABQ9G079_9NEOP</name>
<protein>
    <submittedName>
        <fullName evidence="2">Uncharacterized protein</fullName>
    </submittedName>
</protein>
<evidence type="ECO:0000313" key="3">
    <source>
        <dbReference type="Proteomes" id="UP001159363"/>
    </source>
</evidence>
<feature type="region of interest" description="Disordered" evidence="1">
    <location>
        <begin position="78"/>
        <end position="113"/>
    </location>
</feature>
<reference evidence="2 3" key="1">
    <citation type="submission" date="2023-02" db="EMBL/GenBank/DDBJ databases">
        <title>LHISI_Scaffold_Assembly.</title>
        <authorList>
            <person name="Stuart O.P."/>
            <person name="Cleave R."/>
            <person name="Magrath M.J.L."/>
            <person name="Mikheyev A.S."/>
        </authorList>
    </citation>
    <scope>NUCLEOTIDE SEQUENCE [LARGE SCALE GENOMIC DNA]</scope>
    <source>
        <strain evidence="2">Daus_M_001</strain>
        <tissue evidence="2">Leg muscle</tissue>
    </source>
</reference>
<evidence type="ECO:0000313" key="2">
    <source>
        <dbReference type="EMBL" id="KAJ8865880.1"/>
    </source>
</evidence>
<sequence length="113" mass="13042">MICKLLTSLTSRKFSKDTRIHSVRSGHGTNEAIEWTEITELRVRKTDRQMIFFKTHPSERSYRCLSLKRQDAEALIKRPTPLVEPPKLTREKYPGSASLVSRTNTGDTIRDPQ</sequence>
<accession>A0ABQ9G079</accession>
<gene>
    <name evidence="2" type="ORF">PR048_033403</name>
</gene>
<proteinExistence type="predicted"/>
<dbReference type="EMBL" id="JARBHB010000017">
    <property type="protein sequence ID" value="KAJ8865880.1"/>
    <property type="molecule type" value="Genomic_DNA"/>
</dbReference>
<evidence type="ECO:0000256" key="1">
    <source>
        <dbReference type="SAM" id="MobiDB-lite"/>
    </source>
</evidence>